<reference evidence="2 3" key="1">
    <citation type="submission" date="2019-07" db="EMBL/GenBank/DDBJ databases">
        <title>Whole genome shotgun sequence of Methylobacterium gnaphalii NBRC 107716.</title>
        <authorList>
            <person name="Hosoyama A."/>
            <person name="Uohara A."/>
            <person name="Ohji S."/>
            <person name="Ichikawa N."/>
        </authorList>
    </citation>
    <scope>NUCLEOTIDE SEQUENCE [LARGE SCALE GENOMIC DNA]</scope>
    <source>
        <strain evidence="2 3">NBRC 107716</strain>
    </source>
</reference>
<evidence type="ECO:0000256" key="1">
    <source>
        <dbReference type="SAM" id="Phobius"/>
    </source>
</evidence>
<keyword evidence="1" id="KW-0472">Membrane</keyword>
<organism evidence="2 3">
    <name type="scientific">Methylobacterium gnaphalii</name>
    <dbReference type="NCBI Taxonomy" id="1010610"/>
    <lineage>
        <taxon>Bacteria</taxon>
        <taxon>Pseudomonadati</taxon>
        <taxon>Pseudomonadota</taxon>
        <taxon>Alphaproteobacteria</taxon>
        <taxon>Hyphomicrobiales</taxon>
        <taxon>Methylobacteriaceae</taxon>
        <taxon>Methylobacterium</taxon>
    </lineage>
</organism>
<keyword evidence="1" id="KW-0812">Transmembrane</keyword>
<comment type="caution">
    <text evidence="2">The sequence shown here is derived from an EMBL/GenBank/DDBJ whole genome shotgun (WGS) entry which is preliminary data.</text>
</comment>
<keyword evidence="1" id="KW-1133">Transmembrane helix</keyword>
<keyword evidence="3" id="KW-1185">Reference proteome</keyword>
<gene>
    <name evidence="2" type="ORF">MGN01_15640</name>
</gene>
<sequence>MTLRREATKASLETRPRGWGIMRDVMTICAAGALMAAYALVAPSIVKAVQRPLPGSQKMFVQRLAQAGGDGPVSAVTVQGVAGMPTSSALPLFARY</sequence>
<dbReference type="Proteomes" id="UP000321750">
    <property type="component" value="Unassembled WGS sequence"/>
</dbReference>
<feature type="transmembrane region" description="Helical" evidence="1">
    <location>
        <begin position="21"/>
        <end position="41"/>
    </location>
</feature>
<proteinExistence type="predicted"/>
<dbReference type="EMBL" id="BJZV01000006">
    <property type="protein sequence ID" value="GEP09719.1"/>
    <property type="molecule type" value="Genomic_DNA"/>
</dbReference>
<name>A0A512JID5_9HYPH</name>
<dbReference type="AlphaFoldDB" id="A0A512JID5"/>
<evidence type="ECO:0000313" key="2">
    <source>
        <dbReference type="EMBL" id="GEP09719.1"/>
    </source>
</evidence>
<protein>
    <submittedName>
        <fullName evidence="2">Uncharacterized protein</fullName>
    </submittedName>
</protein>
<accession>A0A512JID5</accession>
<evidence type="ECO:0000313" key="3">
    <source>
        <dbReference type="Proteomes" id="UP000321750"/>
    </source>
</evidence>